<dbReference type="PANTHER" id="PTHR30411">
    <property type="entry name" value="CYTOPLASMIC PROTEIN"/>
    <property type="match status" value="1"/>
</dbReference>
<dbReference type="InterPro" id="IPR007214">
    <property type="entry name" value="YbaK/aa-tRNA-synth-assoc-dom"/>
</dbReference>
<keyword evidence="3 4" id="KW-0456">Lyase</keyword>
<sequence>MAKTAAKTAAKAPAKITRATQALDKAGYCYSVHTYAYDPDAARIGLQAAEALGVDPGRVLKTLMAAVDGRPVCLLVASDKEVAMKRVAAAFSGKAAAMLKPADAERLTGYHVGGISPLGQKRPFPTAIDAGSLGDAGAEIHVNGGGRGLQIRLTEGDLVAALNALVVPLA</sequence>
<dbReference type="PIRSF" id="PIRSF006181">
    <property type="entry name" value="EbsC_YbaK"/>
    <property type="match status" value="1"/>
</dbReference>
<comment type="similarity">
    <text evidence="1 4">Belongs to the prolyl-tRNA editing family. YbaK/EbsC subfamily.</text>
</comment>
<dbReference type="RefSeq" id="WP_238195989.1">
    <property type="nucleotide sequence ID" value="NZ_BPQZ01000007.1"/>
</dbReference>
<dbReference type="InterPro" id="IPR004369">
    <property type="entry name" value="Prolyl-tRNA_editing_YbaK/EbsC"/>
</dbReference>
<keyword evidence="7" id="KW-1185">Reference proteome</keyword>
<reference evidence="7" key="1">
    <citation type="journal article" date="2019" name="Int. J. Syst. Evol. Microbiol.">
        <title>The Global Catalogue of Microorganisms (GCM) 10K type strain sequencing project: providing services to taxonomists for standard genome sequencing and annotation.</title>
        <authorList>
            <consortium name="The Broad Institute Genomics Platform"/>
            <consortium name="The Broad Institute Genome Sequencing Center for Infectious Disease"/>
            <person name="Wu L."/>
            <person name="Ma J."/>
        </authorList>
    </citation>
    <scope>NUCLEOTIDE SEQUENCE [LARGE SCALE GENOMIC DNA]</scope>
    <source>
        <strain evidence="7">NBRC 103632</strain>
    </source>
</reference>
<dbReference type="Proteomes" id="UP001157440">
    <property type="component" value="Unassembled WGS sequence"/>
</dbReference>
<evidence type="ECO:0000313" key="6">
    <source>
        <dbReference type="EMBL" id="GLS68791.1"/>
    </source>
</evidence>
<evidence type="ECO:0000256" key="3">
    <source>
        <dbReference type="ARBA" id="ARBA00023239"/>
    </source>
</evidence>
<gene>
    <name evidence="6" type="ORF">GCM10007890_08030</name>
</gene>
<organism evidence="6 7">
    <name type="scientific">Methylobacterium tardum</name>
    <dbReference type="NCBI Taxonomy" id="374432"/>
    <lineage>
        <taxon>Bacteria</taxon>
        <taxon>Pseudomonadati</taxon>
        <taxon>Pseudomonadota</taxon>
        <taxon>Alphaproteobacteria</taxon>
        <taxon>Hyphomicrobiales</taxon>
        <taxon>Methylobacteriaceae</taxon>
        <taxon>Methylobacterium</taxon>
    </lineage>
</organism>
<evidence type="ECO:0000256" key="1">
    <source>
        <dbReference type="ARBA" id="ARBA00009798"/>
    </source>
</evidence>
<evidence type="ECO:0000259" key="5">
    <source>
        <dbReference type="Pfam" id="PF04073"/>
    </source>
</evidence>
<comment type="caution">
    <text evidence="6">The sequence shown here is derived from an EMBL/GenBank/DDBJ whole genome shotgun (WGS) entry which is preliminary data.</text>
</comment>
<dbReference type="GO" id="GO:0006412">
    <property type="term" value="P:translation"/>
    <property type="evidence" value="ECO:0007669"/>
    <property type="project" value="UniProtKB-KW"/>
</dbReference>
<accession>A0AA37TGF2</accession>
<evidence type="ECO:0000256" key="2">
    <source>
        <dbReference type="ARBA" id="ARBA00022917"/>
    </source>
</evidence>
<keyword evidence="2 4" id="KW-0648">Protein biosynthesis</keyword>
<dbReference type="Gene3D" id="3.90.960.10">
    <property type="entry name" value="YbaK/aminoacyl-tRNA synthetase-associated domain"/>
    <property type="match status" value="1"/>
</dbReference>
<evidence type="ECO:0000313" key="7">
    <source>
        <dbReference type="Proteomes" id="UP001157440"/>
    </source>
</evidence>
<dbReference type="GO" id="GO:0016829">
    <property type="term" value="F:lyase activity"/>
    <property type="evidence" value="ECO:0007669"/>
    <property type="project" value="UniProtKB-KW"/>
</dbReference>
<dbReference type="GO" id="GO:0002161">
    <property type="term" value="F:aminoacyl-tRNA deacylase activity"/>
    <property type="evidence" value="ECO:0007669"/>
    <property type="project" value="InterPro"/>
</dbReference>
<evidence type="ECO:0000256" key="4">
    <source>
        <dbReference type="PIRNR" id="PIRNR006181"/>
    </source>
</evidence>
<name>A0AA37TGF2_9HYPH</name>
<dbReference type="PANTHER" id="PTHR30411:SF0">
    <property type="entry name" value="CYS-TRNA(PRO)_CYS-TRNA(CYS) DEACYLASE YBAK"/>
    <property type="match status" value="1"/>
</dbReference>
<dbReference type="EC" id="4.2.-.-" evidence="4"/>
<dbReference type="InterPro" id="IPR036754">
    <property type="entry name" value="YbaK/aa-tRNA-synt-asso_dom_sf"/>
</dbReference>
<protein>
    <recommendedName>
        <fullName evidence="4">Cys-tRNA(Pro)/Cys-tRNA(Cys) deacylase</fullName>
        <ecNumber evidence="4">4.2.-.-</ecNumber>
    </recommendedName>
</protein>
<dbReference type="Pfam" id="PF04073">
    <property type="entry name" value="tRNA_edit"/>
    <property type="match status" value="1"/>
</dbReference>
<feature type="domain" description="YbaK/aminoacyl-tRNA synthetase-associated" evidence="5">
    <location>
        <begin position="46"/>
        <end position="130"/>
    </location>
</feature>
<proteinExistence type="inferred from homology"/>
<dbReference type="EMBL" id="BSPL01000008">
    <property type="protein sequence ID" value="GLS68791.1"/>
    <property type="molecule type" value="Genomic_DNA"/>
</dbReference>
<dbReference type="SUPFAM" id="SSF55826">
    <property type="entry name" value="YbaK/ProRS associated domain"/>
    <property type="match status" value="1"/>
</dbReference>
<dbReference type="AlphaFoldDB" id="A0AA37TGF2"/>